<dbReference type="Pfam" id="PF12770">
    <property type="entry name" value="CHAT"/>
    <property type="match status" value="1"/>
</dbReference>
<evidence type="ECO:0000313" key="3">
    <source>
        <dbReference type="Proteomes" id="UP000284706"/>
    </source>
</evidence>
<dbReference type="AlphaFoldDB" id="A0A409XZC8"/>
<accession>A0A409XZC8</accession>
<name>A0A409XZC8_9AGAR</name>
<dbReference type="STRING" id="231916.A0A409XZC8"/>
<dbReference type="SUPFAM" id="SSF81901">
    <property type="entry name" value="HCP-like"/>
    <property type="match status" value="1"/>
</dbReference>
<comment type="caution">
    <text evidence="2">The sequence shown here is derived from an EMBL/GenBank/DDBJ whole genome shotgun (WGS) entry which is preliminary data.</text>
</comment>
<dbReference type="InterPro" id="IPR024983">
    <property type="entry name" value="CHAT_dom"/>
</dbReference>
<dbReference type="EMBL" id="NHYE01001397">
    <property type="protein sequence ID" value="PPQ96071.1"/>
    <property type="molecule type" value="Genomic_DNA"/>
</dbReference>
<protein>
    <recommendedName>
        <fullName evidence="1">CHAT domain-containing protein</fullName>
    </recommendedName>
</protein>
<dbReference type="PANTHER" id="PTHR19959">
    <property type="entry name" value="KINESIN LIGHT CHAIN"/>
    <property type="match status" value="1"/>
</dbReference>
<reference evidence="2 3" key="1">
    <citation type="journal article" date="2018" name="Evol. Lett.">
        <title>Horizontal gene cluster transfer increased hallucinogenic mushroom diversity.</title>
        <authorList>
            <person name="Reynolds H.T."/>
            <person name="Vijayakumar V."/>
            <person name="Gluck-Thaler E."/>
            <person name="Korotkin H.B."/>
            <person name="Matheny P.B."/>
            <person name="Slot J.C."/>
        </authorList>
    </citation>
    <scope>NUCLEOTIDE SEQUENCE [LARGE SCALE GENOMIC DNA]</scope>
    <source>
        <strain evidence="2 3">SRW20</strain>
    </source>
</reference>
<evidence type="ECO:0000259" key="1">
    <source>
        <dbReference type="Pfam" id="PF12770"/>
    </source>
</evidence>
<dbReference type="InParanoid" id="A0A409XZC8"/>
<dbReference type="Proteomes" id="UP000284706">
    <property type="component" value="Unassembled WGS sequence"/>
</dbReference>
<feature type="domain" description="CHAT" evidence="1">
    <location>
        <begin position="915"/>
        <end position="1210"/>
    </location>
</feature>
<organism evidence="2 3">
    <name type="scientific">Gymnopilus dilepis</name>
    <dbReference type="NCBI Taxonomy" id="231916"/>
    <lineage>
        <taxon>Eukaryota</taxon>
        <taxon>Fungi</taxon>
        <taxon>Dikarya</taxon>
        <taxon>Basidiomycota</taxon>
        <taxon>Agaricomycotina</taxon>
        <taxon>Agaricomycetes</taxon>
        <taxon>Agaricomycetidae</taxon>
        <taxon>Agaricales</taxon>
        <taxon>Agaricineae</taxon>
        <taxon>Hymenogastraceae</taxon>
        <taxon>Gymnopilus</taxon>
    </lineage>
</organism>
<gene>
    <name evidence="2" type="ORF">CVT26_004703</name>
</gene>
<dbReference type="InterPro" id="IPR011990">
    <property type="entry name" value="TPR-like_helical_dom_sf"/>
</dbReference>
<dbReference type="Pfam" id="PF13374">
    <property type="entry name" value="TPR_10"/>
    <property type="match status" value="1"/>
</dbReference>
<dbReference type="OrthoDB" id="9991317at2759"/>
<dbReference type="PANTHER" id="PTHR19959:SF119">
    <property type="entry name" value="FUNGAL LIPASE-LIKE DOMAIN-CONTAINING PROTEIN"/>
    <property type="match status" value="1"/>
</dbReference>
<sequence length="1211" mass="135052">MPNHPQDAERELLLYGVLLRCTAQDAGRQELNDLKLVIVKAQRNTSIDLVRMTNTTWTQEYGVPIPLSVPREKFTAVVTSETHWELGYAHKNLSERSDTAQYLLFDLEPTEDDGPKLSILFWLRDPVSTQMLHETDADTSELLRVWNWIPDEYPSKAEVLNSIGHRLLEKFKTTKNRVEIDESVNAYDQALGLLSVDDARFSGFLVDAAMAHRDRFGVYGDIEDINNAIDKGRILVAMCPDKEQLSYALGHLGGFLSERSDHTGGGDDLAQAIQLLQRAVDLIPEGRSDLPFWLGNLGSSLSRRFEQTGAFADLQQAIQCMKRALALFPDDHLDYPSALCELGMLFVHRFQRTQGLADLEQSIQLQQKAISLTSKSHMKLPSLLHNLGTTFLYRFERTGDLIDIGQSIQLEQQAVDLTPEGHADLPGHLNNLGNAFYRRFEQEGNLSDIGQSIRLQQQAVDLTPMGHPHLPTRLENLGNSFSSRFGSQEDPKDLEEAIRLQHMAVDLTPEGHALLPIMLTNLGGSLFRRFQQTGDLTDVELSIQFQKRALELYPEGHSHLLGCLSNLGASYLDRFSVTGKLTDVEHSIQFRQRAVDLSPEGHTSLPSLLTDLGQSFFARFTSIGRREDLLRTVACYRTSALSISGRPTDCLNSARKWALLSSKISESEVLEAYGRVIDLMTLVAGLENTPKRRHEILAELSGVSTKAAAAALSVNQPSKALEWLEAGRCIVWTQINNLRTPLDELQAIHPELTTRLTLLSRQLEDMGGRADLRKPRMDLPMHMQMSLETEAHNHVKLAREREKLLATIRNIPGFGSFLQPKVFAELMKGIPDDCVTVVINSDKSRSDALILFSTSVQPIVVPLDKFSYEKATNLADMLRQSLKFRGLRSRFSDEAHRDFRGMTIATKKSDVLQTVLHDMWTDLVEPILKRLPVEFQHSDGKCDLPHIRWCPTGPFAFLPIHAAGIYRTSGRGNSLAEFAISSYIPNLNILEKLGSPRQAINSNRGVLLVSQADTPGLPRIPFTNDEVERTSNELSRRGIRTATYKSEQATITVISGELEKLSCIHLACHASQDTENPLESAVHLYDGPLKLSEIMKKNLPNAELAFMSACQTSVGDEALPEEVVHLAAGMLTAGYRSVIATMWSIADNHAPDIAEDFYKCLLNDETGDDVVGLDITGSARALHMAVQALRRRLGASPEALSKWVPYVHFGI</sequence>
<dbReference type="Gene3D" id="1.25.40.10">
    <property type="entry name" value="Tetratricopeptide repeat domain"/>
    <property type="match status" value="2"/>
</dbReference>
<proteinExistence type="predicted"/>
<evidence type="ECO:0000313" key="2">
    <source>
        <dbReference type="EMBL" id="PPQ96071.1"/>
    </source>
</evidence>
<keyword evidence="3" id="KW-1185">Reference proteome</keyword>